<reference evidence="1" key="1">
    <citation type="submission" date="2018-05" db="EMBL/GenBank/DDBJ databases">
        <authorList>
            <person name="Lanie J.A."/>
            <person name="Ng W.-L."/>
            <person name="Kazmierczak K.M."/>
            <person name="Andrzejewski T.M."/>
            <person name="Davidsen T.M."/>
            <person name="Wayne K.J."/>
            <person name="Tettelin H."/>
            <person name="Glass J.I."/>
            <person name="Rusch D."/>
            <person name="Podicherti R."/>
            <person name="Tsui H.-C.T."/>
            <person name="Winkler M.E."/>
        </authorList>
    </citation>
    <scope>NUCLEOTIDE SEQUENCE</scope>
</reference>
<proteinExistence type="predicted"/>
<accession>A0A382QB08</accession>
<dbReference type="EMBL" id="UINC01113268">
    <property type="protein sequence ID" value="SVC82754.1"/>
    <property type="molecule type" value="Genomic_DNA"/>
</dbReference>
<evidence type="ECO:0000313" key="1">
    <source>
        <dbReference type="EMBL" id="SVC82754.1"/>
    </source>
</evidence>
<organism evidence="1">
    <name type="scientific">marine metagenome</name>
    <dbReference type="NCBI Taxonomy" id="408172"/>
    <lineage>
        <taxon>unclassified sequences</taxon>
        <taxon>metagenomes</taxon>
        <taxon>ecological metagenomes</taxon>
    </lineage>
</organism>
<sequence length="124" mass="12766">MANTTFSGPVRSLNGFISFGPKAVVSLTADATLTVAAHAGRILTCNKADGVFTLPSITSGSSSAVAGANDYNVASNIGCTYTFWVQTLATDMDIKTDGTDKFFGAIYTGIDSEETGETFLSSSG</sequence>
<name>A0A382QB08_9ZZZZ</name>
<feature type="non-terminal residue" evidence="1">
    <location>
        <position position="124"/>
    </location>
</feature>
<gene>
    <name evidence="1" type="ORF">METZ01_LOCUS335608</name>
</gene>
<protein>
    <submittedName>
        <fullName evidence="1">Uncharacterized protein</fullName>
    </submittedName>
</protein>
<dbReference type="AlphaFoldDB" id="A0A382QB08"/>